<dbReference type="Pfam" id="PF00072">
    <property type="entry name" value="Response_reg"/>
    <property type="match status" value="1"/>
</dbReference>
<dbReference type="AlphaFoldDB" id="L9XV06"/>
<evidence type="ECO:0000313" key="2">
    <source>
        <dbReference type="EMBL" id="ELY65654.1"/>
    </source>
</evidence>
<dbReference type="PANTHER" id="PTHR44520:SF2">
    <property type="entry name" value="RESPONSE REGULATOR RCP1"/>
    <property type="match status" value="1"/>
</dbReference>
<accession>L9XV06</accession>
<dbReference type="GO" id="GO:0000160">
    <property type="term" value="P:phosphorelay signal transduction system"/>
    <property type="evidence" value="ECO:0007669"/>
    <property type="project" value="InterPro"/>
</dbReference>
<feature type="domain" description="Response regulatory" evidence="1">
    <location>
        <begin position="10"/>
        <end position="133"/>
    </location>
</feature>
<dbReference type="PANTHER" id="PTHR44520">
    <property type="entry name" value="RESPONSE REGULATOR RCP1-RELATED"/>
    <property type="match status" value="1"/>
</dbReference>
<proteinExistence type="predicted"/>
<dbReference type="InterPro" id="IPR001789">
    <property type="entry name" value="Sig_transdc_resp-reg_receiver"/>
</dbReference>
<dbReference type="Gene3D" id="3.40.50.2300">
    <property type="match status" value="1"/>
</dbReference>
<dbReference type="InterPro" id="IPR052893">
    <property type="entry name" value="TCS_response_regulator"/>
</dbReference>
<evidence type="ECO:0000259" key="1">
    <source>
        <dbReference type="SMART" id="SM00448"/>
    </source>
</evidence>
<protein>
    <submittedName>
        <fullName evidence="2">Response regulator receiver</fullName>
    </submittedName>
</protein>
<comment type="caution">
    <text evidence="2">The sequence shown here is derived from an EMBL/GenBank/DDBJ whole genome shotgun (WGS) entry which is preliminary data.</text>
</comment>
<dbReference type="SMART" id="SM00448">
    <property type="entry name" value="REC"/>
    <property type="match status" value="1"/>
</dbReference>
<dbReference type="STRING" id="1227498.C492_03224"/>
<gene>
    <name evidence="2" type="ORF">C492_03224</name>
</gene>
<dbReference type="Proteomes" id="UP000011531">
    <property type="component" value="Unassembled WGS sequence"/>
</dbReference>
<dbReference type="OrthoDB" id="9652at2157"/>
<dbReference type="InterPro" id="IPR011006">
    <property type="entry name" value="CheY-like_superfamily"/>
</dbReference>
<name>L9XV06_9EURY</name>
<evidence type="ECO:0000313" key="3">
    <source>
        <dbReference type="Proteomes" id="UP000011531"/>
    </source>
</evidence>
<sequence>MRTVTAPEPTEILLVEDNPGDVALVNDAFDQVADDVGIRTVTDGAEAMSFLSERRGTDELPDLLLLDLNIPHVDGFELLESIQETADLTQIPVIVLTCSDDEYDIAESYDRRANAYLTKPDSHDGFVSLAQAINEFWIRTAKLPTAAAM</sequence>
<dbReference type="RefSeq" id="WP_008420405.1">
    <property type="nucleotide sequence ID" value="NZ_AOIA01000023.1"/>
</dbReference>
<keyword evidence="3" id="KW-1185">Reference proteome</keyword>
<reference evidence="2 3" key="1">
    <citation type="journal article" date="2014" name="PLoS Genet.">
        <title>Phylogenetically driven sequencing of extremely halophilic archaea reveals strategies for static and dynamic osmo-response.</title>
        <authorList>
            <person name="Becker E.A."/>
            <person name="Seitzer P.M."/>
            <person name="Tritt A."/>
            <person name="Larsen D."/>
            <person name="Krusor M."/>
            <person name="Yao A.I."/>
            <person name="Wu D."/>
            <person name="Madern D."/>
            <person name="Eisen J.A."/>
            <person name="Darling A.E."/>
            <person name="Facciotti M.T."/>
        </authorList>
    </citation>
    <scope>NUCLEOTIDE SEQUENCE [LARGE SCALE GENOMIC DNA]</scope>
    <source>
        <strain evidence="2 3">DSM 18795</strain>
    </source>
</reference>
<dbReference type="SUPFAM" id="SSF52172">
    <property type="entry name" value="CheY-like"/>
    <property type="match status" value="1"/>
</dbReference>
<organism evidence="2 3">
    <name type="scientific">Natronococcus jeotgali DSM 18795</name>
    <dbReference type="NCBI Taxonomy" id="1227498"/>
    <lineage>
        <taxon>Archaea</taxon>
        <taxon>Methanobacteriati</taxon>
        <taxon>Methanobacteriota</taxon>
        <taxon>Stenosarchaea group</taxon>
        <taxon>Halobacteria</taxon>
        <taxon>Halobacteriales</taxon>
        <taxon>Natrialbaceae</taxon>
        <taxon>Natronococcus</taxon>
    </lineage>
</organism>
<dbReference type="EMBL" id="AOIA01000023">
    <property type="protein sequence ID" value="ELY65654.1"/>
    <property type="molecule type" value="Genomic_DNA"/>
</dbReference>